<feature type="transmembrane region" description="Helical" evidence="7">
    <location>
        <begin position="233"/>
        <end position="254"/>
    </location>
</feature>
<feature type="transmembrane region" description="Helical" evidence="7">
    <location>
        <begin position="146"/>
        <end position="166"/>
    </location>
</feature>
<feature type="domain" description="Major facilitator superfamily (MFS) profile" evidence="8">
    <location>
        <begin position="232"/>
        <end position="420"/>
    </location>
</feature>
<evidence type="ECO:0000259" key="8">
    <source>
        <dbReference type="PROSITE" id="PS50850"/>
    </source>
</evidence>
<evidence type="ECO:0000256" key="1">
    <source>
        <dbReference type="ARBA" id="ARBA00004651"/>
    </source>
</evidence>
<evidence type="ECO:0000256" key="5">
    <source>
        <dbReference type="ARBA" id="ARBA00022989"/>
    </source>
</evidence>
<feature type="transmembrane region" description="Helical" evidence="7">
    <location>
        <begin position="55"/>
        <end position="74"/>
    </location>
</feature>
<evidence type="ECO:0000256" key="7">
    <source>
        <dbReference type="SAM" id="Phobius"/>
    </source>
</evidence>
<dbReference type="Gene3D" id="1.20.1250.20">
    <property type="entry name" value="MFS general substrate transporter like domains"/>
    <property type="match status" value="1"/>
</dbReference>
<dbReference type="Pfam" id="PF07690">
    <property type="entry name" value="MFS_1"/>
    <property type="match status" value="1"/>
</dbReference>
<feature type="transmembrane region" description="Helical" evidence="7">
    <location>
        <begin position="326"/>
        <end position="345"/>
    </location>
</feature>
<dbReference type="InterPro" id="IPR036259">
    <property type="entry name" value="MFS_trans_sf"/>
</dbReference>
<keyword evidence="2" id="KW-0813">Transport</keyword>
<reference evidence="9" key="1">
    <citation type="submission" date="2006-05" db="EMBL/GenBank/DDBJ databases">
        <title>Annotation of the draft genome assembly of Desulfuromonas acetoxidans DSM 684.</title>
        <authorList>
            <consortium name="US DOE Joint Genome Institute (JGI-ORNL)"/>
            <person name="Larimer F."/>
            <person name="Land M."/>
            <person name="Hauser L."/>
        </authorList>
    </citation>
    <scope>NUCLEOTIDE SEQUENCE [LARGE SCALE GENOMIC DNA]</scope>
    <source>
        <strain evidence="9">DSM 684</strain>
    </source>
</reference>
<sequence>MSYDPHVQEQIRQGRSKFIAMAATYFLGAFNDNFFKQAALLLAVSTAMTQLQGTATTLFALPFILFSAGAGWLADRYSKKHVVIGVKFLELLAMLVGAWGVITLHWNGILAMVFIMSLQSTLFGPAINGSIPELYPSTYVTKANAVLKLVTTLAILMGIALAGIALDRGIAEDHFYDGRLVVGIGVVVVSLIGVMCSFGVVKRPAQGTKTPFPWLGPWHSACDLWRLRQDRPLFLAIIGDAFFYFMASLVVLVINTLGVQQLGYSSTLTSLLIVALMVGICAGSFLSARLTRVDRWTHVVVPSAVGLGIGLTVSGLAPLLPQVVQLPVLFVALSVSGCCGGIFIIPQSSFIQVRPADHERGRVISVSNFGAFSGILFSGQLFTLLDATLSPAWGMVVCGMLTLTMAVVFFQLLTKEAWRV</sequence>
<reference evidence="9" key="2">
    <citation type="submission" date="2006-05" db="EMBL/GenBank/DDBJ databases">
        <title>Sequencing of the draft genome and assembly of Desulfuromonas acetoxidans DSM 684.</title>
        <authorList>
            <consortium name="US DOE Joint Genome Institute (JGI-PGF)"/>
            <person name="Copeland A."/>
            <person name="Lucas S."/>
            <person name="Lapidus A."/>
            <person name="Barry K."/>
            <person name="Detter J.C."/>
            <person name="Glavina del Rio T."/>
            <person name="Hammon N."/>
            <person name="Israni S."/>
            <person name="Dalin E."/>
            <person name="Tice H."/>
            <person name="Bruce D."/>
            <person name="Pitluck S."/>
            <person name="Richardson P."/>
        </authorList>
    </citation>
    <scope>NUCLEOTIDE SEQUENCE [LARGE SCALE GENOMIC DNA]</scope>
    <source>
        <strain evidence="9">DSM 684</strain>
    </source>
</reference>
<keyword evidence="10" id="KW-1185">Reference proteome</keyword>
<dbReference type="PANTHER" id="PTHR43266:SF2">
    <property type="entry name" value="MAJOR FACILITATOR SUPERFAMILY (MFS) PROFILE DOMAIN-CONTAINING PROTEIN"/>
    <property type="match status" value="1"/>
</dbReference>
<keyword evidence="4 7" id="KW-0812">Transmembrane</keyword>
<evidence type="ECO:0000313" key="9">
    <source>
        <dbReference type="EMBL" id="EAT14944.1"/>
    </source>
</evidence>
<dbReference type="AlphaFoldDB" id="Q1JXL8"/>
<feature type="transmembrane region" description="Helical" evidence="7">
    <location>
        <begin position="366"/>
        <end position="385"/>
    </location>
</feature>
<evidence type="ECO:0000313" key="10">
    <source>
        <dbReference type="Proteomes" id="UP000005695"/>
    </source>
</evidence>
<name>Q1JXL8_DESA6</name>
<evidence type="ECO:0000256" key="2">
    <source>
        <dbReference type="ARBA" id="ARBA00022448"/>
    </source>
</evidence>
<dbReference type="GO" id="GO:0022857">
    <property type="term" value="F:transmembrane transporter activity"/>
    <property type="evidence" value="ECO:0007669"/>
    <property type="project" value="InterPro"/>
</dbReference>
<keyword evidence="6 7" id="KW-0472">Membrane</keyword>
<evidence type="ECO:0000256" key="6">
    <source>
        <dbReference type="ARBA" id="ARBA00023136"/>
    </source>
</evidence>
<proteinExistence type="predicted"/>
<dbReference type="SUPFAM" id="SSF103473">
    <property type="entry name" value="MFS general substrate transporter"/>
    <property type="match status" value="1"/>
</dbReference>
<dbReference type="RefSeq" id="WP_006001772.1">
    <property type="nucleotide sequence ID" value="NZ_AAEW02000015.1"/>
</dbReference>
<keyword evidence="5 7" id="KW-1133">Transmembrane helix</keyword>
<dbReference type="CDD" id="cd06173">
    <property type="entry name" value="MFS_MefA_like"/>
    <property type="match status" value="1"/>
</dbReference>
<protein>
    <submittedName>
        <fullName evidence="9">Major facilitator superfamily MFS_1</fullName>
    </submittedName>
</protein>
<evidence type="ECO:0000256" key="3">
    <source>
        <dbReference type="ARBA" id="ARBA00022475"/>
    </source>
</evidence>
<feature type="transmembrane region" description="Helical" evidence="7">
    <location>
        <begin position="266"/>
        <end position="287"/>
    </location>
</feature>
<feature type="transmembrane region" description="Helical" evidence="7">
    <location>
        <begin position="81"/>
        <end position="102"/>
    </location>
</feature>
<gene>
    <name evidence="9" type="ORF">Dace_0722</name>
</gene>
<dbReference type="EMBL" id="AAEW02000015">
    <property type="protein sequence ID" value="EAT14944.1"/>
    <property type="molecule type" value="Genomic_DNA"/>
</dbReference>
<dbReference type="PANTHER" id="PTHR43266">
    <property type="entry name" value="MACROLIDE-EFFLUX PROTEIN"/>
    <property type="match status" value="1"/>
</dbReference>
<accession>Q1JXL8</accession>
<feature type="transmembrane region" description="Helical" evidence="7">
    <location>
        <begin position="178"/>
        <end position="201"/>
    </location>
</feature>
<dbReference type="GO" id="GO:0005886">
    <property type="term" value="C:plasma membrane"/>
    <property type="evidence" value="ECO:0007669"/>
    <property type="project" value="UniProtKB-SubCell"/>
</dbReference>
<evidence type="ECO:0000256" key="4">
    <source>
        <dbReference type="ARBA" id="ARBA00022692"/>
    </source>
</evidence>
<feature type="transmembrane region" description="Helical" evidence="7">
    <location>
        <begin position="299"/>
        <end position="320"/>
    </location>
</feature>
<dbReference type="OrthoDB" id="9799237at2"/>
<dbReference type="InterPro" id="IPR011701">
    <property type="entry name" value="MFS"/>
</dbReference>
<dbReference type="InterPro" id="IPR020846">
    <property type="entry name" value="MFS_dom"/>
</dbReference>
<organism evidence="9 10">
    <name type="scientific">Desulfuromonas acetoxidans (strain DSM 684 / 11070)</name>
    <dbReference type="NCBI Taxonomy" id="281689"/>
    <lineage>
        <taxon>Bacteria</taxon>
        <taxon>Pseudomonadati</taxon>
        <taxon>Thermodesulfobacteriota</taxon>
        <taxon>Desulfuromonadia</taxon>
        <taxon>Desulfuromonadales</taxon>
        <taxon>Desulfuromonadaceae</taxon>
        <taxon>Desulfuromonas</taxon>
    </lineage>
</organism>
<feature type="transmembrane region" description="Helical" evidence="7">
    <location>
        <begin position="391"/>
        <end position="413"/>
    </location>
</feature>
<keyword evidence="3" id="KW-1003">Cell membrane</keyword>
<comment type="caution">
    <text evidence="9">The sequence shown here is derived from an EMBL/GenBank/DDBJ whole genome shotgun (WGS) entry which is preliminary data.</text>
</comment>
<feature type="transmembrane region" description="Helical" evidence="7">
    <location>
        <begin position="108"/>
        <end position="126"/>
    </location>
</feature>
<dbReference type="PROSITE" id="PS50850">
    <property type="entry name" value="MFS"/>
    <property type="match status" value="1"/>
</dbReference>
<comment type="subcellular location">
    <subcellularLocation>
        <location evidence="1">Cell membrane</location>
        <topology evidence="1">Multi-pass membrane protein</topology>
    </subcellularLocation>
</comment>
<feature type="transmembrane region" description="Helical" evidence="7">
    <location>
        <begin position="18"/>
        <end position="35"/>
    </location>
</feature>
<dbReference type="Proteomes" id="UP000005695">
    <property type="component" value="Unassembled WGS sequence"/>
</dbReference>